<keyword evidence="1" id="KW-0805">Transcription regulation</keyword>
<keyword evidence="2 4" id="KW-0103">Bromodomain</keyword>
<keyword evidence="9" id="KW-1185">Reference proteome</keyword>
<feature type="domain" description="NET" evidence="7">
    <location>
        <begin position="208"/>
        <end position="289"/>
    </location>
</feature>
<dbReference type="InterPro" id="IPR001487">
    <property type="entry name" value="Bromodomain"/>
</dbReference>
<evidence type="ECO:0000256" key="5">
    <source>
        <dbReference type="SAM" id="MobiDB-lite"/>
    </source>
</evidence>
<reference evidence="8" key="1">
    <citation type="submission" date="2021-08" db="EMBL/GenBank/DDBJ databases">
        <title>WGS assembly of Ceratopteris richardii.</title>
        <authorList>
            <person name="Marchant D.B."/>
            <person name="Chen G."/>
            <person name="Jenkins J."/>
            <person name="Shu S."/>
            <person name="Leebens-Mack J."/>
            <person name="Grimwood J."/>
            <person name="Schmutz J."/>
            <person name="Soltis P."/>
            <person name="Soltis D."/>
            <person name="Chen Z.-H."/>
        </authorList>
    </citation>
    <scope>NUCLEOTIDE SEQUENCE</scope>
    <source>
        <strain evidence="8">Whitten #5841</strain>
        <tissue evidence="8">Leaf</tissue>
    </source>
</reference>
<gene>
    <name evidence="8" type="ORF">KP509_06G037600</name>
</gene>
<proteinExistence type="predicted"/>
<dbReference type="Gene3D" id="1.20.1270.220">
    <property type="match status" value="1"/>
</dbReference>
<comment type="caution">
    <text evidence="8">The sequence shown here is derived from an EMBL/GenBank/DDBJ whole genome shotgun (WGS) entry which is preliminary data.</text>
</comment>
<evidence type="ECO:0000259" key="7">
    <source>
        <dbReference type="PROSITE" id="PS51525"/>
    </source>
</evidence>
<dbReference type="PANTHER" id="PTHR45926">
    <property type="entry name" value="OSJNBA0053K19.4 PROTEIN"/>
    <property type="match status" value="1"/>
</dbReference>
<feature type="region of interest" description="Disordered" evidence="5">
    <location>
        <begin position="1"/>
        <end position="52"/>
    </location>
</feature>
<feature type="domain" description="Bromo" evidence="6">
    <location>
        <begin position="74"/>
        <end position="147"/>
    </location>
</feature>
<dbReference type="InterPro" id="IPR027353">
    <property type="entry name" value="NET_dom"/>
</dbReference>
<evidence type="ECO:0000256" key="2">
    <source>
        <dbReference type="ARBA" id="ARBA00023117"/>
    </source>
</evidence>
<dbReference type="SMART" id="SM00297">
    <property type="entry name" value="BROMO"/>
    <property type="match status" value="1"/>
</dbReference>
<dbReference type="InterPro" id="IPR038336">
    <property type="entry name" value="NET_sf"/>
</dbReference>
<sequence length="337" mass="37897">MARGKRSRARDEVSEDESAGVEEGKFEREMEKSEDTMKVDEENSENRGSIEDERDGVAKELLLSRCKSVLRIVMDYKHAWLFNEPVDPVALDIPDYPLFVKHPMDLGTVKNKLDKKQYKHLPADFISDVRLTFENAMLYNPPGHDVNTAAKRMLKMFEKEWDKGNSKSVASSSPRSVGTSTPKIATPKSVKSTAASTPKSAALSTSKLPKRPRPDKAYSFEEKQTLLQNLQTLAPRMQHAAVLLIRDQSPNVDWSGEEVDVQLDLLDNSVIQELEEHINKCMKSASSSNRKGKQPLRSFKTHVIAKQRKGKGKVEEDDNLGIVIDVPLAMFTMQKAT</sequence>
<dbReference type="PRINTS" id="PR00503">
    <property type="entry name" value="BROMODOMAIN"/>
</dbReference>
<feature type="compositionally biased region" description="Low complexity" evidence="5">
    <location>
        <begin position="166"/>
        <end position="207"/>
    </location>
</feature>
<evidence type="ECO:0000256" key="4">
    <source>
        <dbReference type="PROSITE-ProRule" id="PRU00035"/>
    </source>
</evidence>
<evidence type="ECO:0000313" key="8">
    <source>
        <dbReference type="EMBL" id="KAH7434846.1"/>
    </source>
</evidence>
<evidence type="ECO:0000256" key="3">
    <source>
        <dbReference type="ARBA" id="ARBA00023163"/>
    </source>
</evidence>
<evidence type="ECO:0000256" key="1">
    <source>
        <dbReference type="ARBA" id="ARBA00023015"/>
    </source>
</evidence>
<dbReference type="EMBL" id="CM035411">
    <property type="protein sequence ID" value="KAH7434846.1"/>
    <property type="molecule type" value="Genomic_DNA"/>
</dbReference>
<dbReference type="SUPFAM" id="SSF47370">
    <property type="entry name" value="Bromodomain"/>
    <property type="match status" value="1"/>
</dbReference>
<feature type="compositionally biased region" description="Basic and acidic residues" evidence="5">
    <location>
        <begin position="22"/>
        <end position="52"/>
    </location>
</feature>
<evidence type="ECO:0000259" key="6">
    <source>
        <dbReference type="PROSITE" id="PS50014"/>
    </source>
</evidence>
<keyword evidence="3" id="KW-0804">Transcription</keyword>
<dbReference type="Pfam" id="PF00439">
    <property type="entry name" value="Bromodomain"/>
    <property type="match status" value="1"/>
</dbReference>
<feature type="region of interest" description="Disordered" evidence="5">
    <location>
        <begin position="165"/>
        <end position="215"/>
    </location>
</feature>
<dbReference type="OMA" id="ESCEPFR"/>
<protein>
    <submittedName>
        <fullName evidence="8">Uncharacterized protein</fullName>
    </submittedName>
</protein>
<dbReference type="Gene3D" id="1.20.920.10">
    <property type="entry name" value="Bromodomain-like"/>
    <property type="match status" value="1"/>
</dbReference>
<dbReference type="AlphaFoldDB" id="A0A8T2ULV4"/>
<evidence type="ECO:0000313" key="9">
    <source>
        <dbReference type="Proteomes" id="UP000825935"/>
    </source>
</evidence>
<name>A0A8T2ULV4_CERRI</name>
<dbReference type="PROSITE" id="PS51525">
    <property type="entry name" value="NET"/>
    <property type="match status" value="1"/>
</dbReference>
<accession>A0A8T2ULV4</accession>
<organism evidence="8 9">
    <name type="scientific">Ceratopteris richardii</name>
    <name type="common">Triangle waterfern</name>
    <dbReference type="NCBI Taxonomy" id="49495"/>
    <lineage>
        <taxon>Eukaryota</taxon>
        <taxon>Viridiplantae</taxon>
        <taxon>Streptophyta</taxon>
        <taxon>Embryophyta</taxon>
        <taxon>Tracheophyta</taxon>
        <taxon>Polypodiopsida</taxon>
        <taxon>Polypodiidae</taxon>
        <taxon>Polypodiales</taxon>
        <taxon>Pteridineae</taxon>
        <taxon>Pteridaceae</taxon>
        <taxon>Parkerioideae</taxon>
        <taxon>Ceratopteris</taxon>
    </lineage>
</organism>
<dbReference type="InterPro" id="IPR036427">
    <property type="entry name" value="Bromodomain-like_sf"/>
</dbReference>
<dbReference type="OrthoDB" id="21449at2759"/>
<dbReference type="Proteomes" id="UP000825935">
    <property type="component" value="Chromosome 6"/>
</dbReference>
<dbReference type="Pfam" id="PF17035">
    <property type="entry name" value="BET"/>
    <property type="match status" value="1"/>
</dbReference>
<dbReference type="PROSITE" id="PS50014">
    <property type="entry name" value="BROMODOMAIN_2"/>
    <property type="match status" value="1"/>
</dbReference>